<reference evidence="6" key="1">
    <citation type="submission" date="2023-07" db="EMBL/GenBank/DDBJ databases">
        <authorList>
            <consortium name="AG Swart"/>
            <person name="Singh M."/>
            <person name="Singh A."/>
            <person name="Seah K."/>
            <person name="Emmerich C."/>
        </authorList>
    </citation>
    <scope>NUCLEOTIDE SEQUENCE</scope>
    <source>
        <strain evidence="6">DP1</strain>
    </source>
</reference>
<evidence type="ECO:0000313" key="6">
    <source>
        <dbReference type="EMBL" id="CAI2367292.1"/>
    </source>
</evidence>
<dbReference type="InterPro" id="IPR015807">
    <property type="entry name" value="His-tRNA-ligase"/>
</dbReference>
<evidence type="ECO:0000256" key="1">
    <source>
        <dbReference type="ARBA" id="ARBA00008226"/>
    </source>
</evidence>
<dbReference type="GO" id="GO:0006427">
    <property type="term" value="P:histidyl-tRNA aminoacylation"/>
    <property type="evidence" value="ECO:0007669"/>
    <property type="project" value="InterPro"/>
</dbReference>
<protein>
    <recommendedName>
        <fullName evidence="2">histidine--tRNA ligase</fullName>
        <ecNumber evidence="2">6.1.1.21</ecNumber>
    </recommendedName>
</protein>
<dbReference type="AlphaFoldDB" id="A0AAD1UED7"/>
<dbReference type="InterPro" id="IPR041715">
    <property type="entry name" value="HisRS-like_core"/>
</dbReference>
<feature type="binding site" evidence="4">
    <location>
        <position position="157"/>
    </location>
    <ligand>
        <name>L-histidine</name>
        <dbReference type="ChEBI" id="CHEBI:57595"/>
    </ligand>
</feature>
<dbReference type="PANTHER" id="PTHR43707">
    <property type="entry name" value="HISTIDYL-TRNA SYNTHETASE"/>
    <property type="match status" value="1"/>
</dbReference>
<name>A0AAD1UED7_EUPCR</name>
<comment type="catalytic activity">
    <reaction evidence="3">
        <text>tRNA(His) + L-histidine + ATP = L-histidyl-tRNA(His) + AMP + diphosphate + H(+)</text>
        <dbReference type="Rhea" id="RHEA:17313"/>
        <dbReference type="Rhea" id="RHEA-COMP:9665"/>
        <dbReference type="Rhea" id="RHEA-COMP:9689"/>
        <dbReference type="ChEBI" id="CHEBI:15378"/>
        <dbReference type="ChEBI" id="CHEBI:30616"/>
        <dbReference type="ChEBI" id="CHEBI:33019"/>
        <dbReference type="ChEBI" id="CHEBI:57595"/>
        <dbReference type="ChEBI" id="CHEBI:78442"/>
        <dbReference type="ChEBI" id="CHEBI:78527"/>
        <dbReference type="ChEBI" id="CHEBI:456215"/>
        <dbReference type="EC" id="6.1.1.21"/>
    </reaction>
</comment>
<organism evidence="6 7">
    <name type="scientific">Euplotes crassus</name>
    <dbReference type="NCBI Taxonomy" id="5936"/>
    <lineage>
        <taxon>Eukaryota</taxon>
        <taxon>Sar</taxon>
        <taxon>Alveolata</taxon>
        <taxon>Ciliophora</taxon>
        <taxon>Intramacronucleata</taxon>
        <taxon>Spirotrichea</taxon>
        <taxon>Hypotrichia</taxon>
        <taxon>Euplotida</taxon>
        <taxon>Euplotidae</taxon>
        <taxon>Moneuplotes</taxon>
    </lineage>
</organism>
<feature type="domain" description="Class II Histidinyl-tRNA synthetase (HisRS)-like catalytic core" evidence="5">
    <location>
        <begin position="51"/>
        <end position="211"/>
    </location>
</feature>
<evidence type="ECO:0000313" key="7">
    <source>
        <dbReference type="Proteomes" id="UP001295684"/>
    </source>
</evidence>
<evidence type="ECO:0000256" key="3">
    <source>
        <dbReference type="ARBA" id="ARBA00047639"/>
    </source>
</evidence>
<gene>
    <name evidence="6" type="ORF">ECRASSUSDP1_LOCUS8573</name>
</gene>
<dbReference type="PANTHER" id="PTHR43707:SF1">
    <property type="entry name" value="HISTIDINE--TRNA LIGASE, MITOCHONDRIAL-RELATED"/>
    <property type="match status" value="1"/>
</dbReference>
<dbReference type="PIRSF" id="PIRSF001549">
    <property type="entry name" value="His-tRNA_synth"/>
    <property type="match status" value="1"/>
</dbReference>
<dbReference type="CDD" id="cd00773">
    <property type="entry name" value="HisRS-like_core"/>
    <property type="match status" value="1"/>
</dbReference>
<dbReference type="SUPFAM" id="SSF55681">
    <property type="entry name" value="Class II aaRS and biotin synthetases"/>
    <property type="match status" value="1"/>
</dbReference>
<proteinExistence type="inferred from homology"/>
<keyword evidence="7" id="KW-1185">Reference proteome</keyword>
<dbReference type="GO" id="GO:0004821">
    <property type="term" value="F:histidine-tRNA ligase activity"/>
    <property type="evidence" value="ECO:0007669"/>
    <property type="project" value="UniProtKB-EC"/>
</dbReference>
<dbReference type="Proteomes" id="UP001295684">
    <property type="component" value="Unassembled WGS sequence"/>
</dbReference>
<dbReference type="GO" id="GO:0005524">
    <property type="term" value="F:ATP binding"/>
    <property type="evidence" value="ECO:0007669"/>
    <property type="project" value="InterPro"/>
</dbReference>
<comment type="similarity">
    <text evidence="1">Belongs to the class-II aminoacyl-tRNA synthetase family.</text>
</comment>
<dbReference type="NCBIfam" id="TIGR00442">
    <property type="entry name" value="hisS"/>
    <property type="match status" value="1"/>
</dbReference>
<comment type="caution">
    <text evidence="6">The sequence shown here is derived from an EMBL/GenBank/DDBJ whole genome shotgun (WGS) entry which is preliminary data.</text>
</comment>
<feature type="binding site" evidence="4">
    <location>
        <begin position="313"/>
        <end position="314"/>
    </location>
    <ligand>
        <name>L-histidine</name>
        <dbReference type="ChEBI" id="CHEBI:57595"/>
    </ligand>
</feature>
<dbReference type="Pfam" id="PF13393">
    <property type="entry name" value="tRNA-synt_His"/>
    <property type="match status" value="1"/>
</dbReference>
<evidence type="ECO:0000256" key="2">
    <source>
        <dbReference type="ARBA" id="ARBA00012815"/>
    </source>
</evidence>
<sequence length="360" mass="41025">MILPKVCQRGQRISLRGATLSRKAQWNHAHIVTPHFRPYSGKEMIQTVKGMKDVEGLDYDKFSYVTSTASKIAASFGYSNIMTNILEPEELFKRSLGQYSDIVNKEMYSFEDLGKRRLVLRPEGTAGVIRHLLNDSGKLHSLHKSNLKYFYQGPMYRYERPQAGRQRQFYQMGIENLCMNDSGPIHDLEIILLADTILKEIVPSQKDLVLEINSLGSPGVMSSYNKLLVEYFTLPENWSRLSKQSQMRVENKNPLRVLDSKNPADQEVSLGSPKIQDVYDKESREKFEGVITGLDSLGIKYQINPNLCRGLDYYEHTCFEYKYNSKKLGRSQNTILAGGRYDGLAQYLGHSEPISSVGNV</sequence>
<evidence type="ECO:0000259" key="5">
    <source>
        <dbReference type="Pfam" id="PF13393"/>
    </source>
</evidence>
<feature type="binding site" evidence="4">
    <location>
        <position position="171"/>
    </location>
    <ligand>
        <name>L-histidine</name>
        <dbReference type="ChEBI" id="CHEBI:57595"/>
    </ligand>
</feature>
<dbReference type="Gene3D" id="3.30.930.10">
    <property type="entry name" value="Bira Bifunctional Protein, Domain 2"/>
    <property type="match status" value="1"/>
</dbReference>
<feature type="binding site" evidence="4">
    <location>
        <position position="175"/>
    </location>
    <ligand>
        <name>L-histidine</name>
        <dbReference type="ChEBI" id="CHEBI:57595"/>
    </ligand>
</feature>
<dbReference type="EMBL" id="CAMPGE010008393">
    <property type="protein sequence ID" value="CAI2367292.1"/>
    <property type="molecule type" value="Genomic_DNA"/>
</dbReference>
<feature type="binding site" evidence="4">
    <location>
        <position position="309"/>
    </location>
    <ligand>
        <name>L-histidine</name>
        <dbReference type="ChEBI" id="CHEBI:57595"/>
    </ligand>
</feature>
<feature type="binding site" evidence="4">
    <location>
        <begin position="123"/>
        <end position="125"/>
    </location>
    <ligand>
        <name>L-histidine</name>
        <dbReference type="ChEBI" id="CHEBI:57595"/>
    </ligand>
</feature>
<accession>A0AAD1UED7</accession>
<dbReference type="InterPro" id="IPR045864">
    <property type="entry name" value="aa-tRNA-synth_II/BPL/LPL"/>
</dbReference>
<evidence type="ECO:0000256" key="4">
    <source>
        <dbReference type="PIRSR" id="PIRSR001549-1"/>
    </source>
</evidence>
<dbReference type="GO" id="GO:0005737">
    <property type="term" value="C:cytoplasm"/>
    <property type="evidence" value="ECO:0007669"/>
    <property type="project" value="InterPro"/>
</dbReference>
<dbReference type="EC" id="6.1.1.21" evidence="2"/>
<dbReference type="InterPro" id="IPR004516">
    <property type="entry name" value="HisRS/HisZ"/>
</dbReference>